<name>M4ZS92_9CAUD</name>
<evidence type="ECO:0000313" key="2">
    <source>
        <dbReference type="Proteomes" id="UP000011861"/>
    </source>
</evidence>
<dbReference type="EMBL" id="AB711120">
    <property type="protein sequence ID" value="BAM99120.1"/>
    <property type="molecule type" value="Genomic_DNA"/>
</dbReference>
<dbReference type="KEGG" id="vg:15042061"/>
<dbReference type="Proteomes" id="UP000011861">
    <property type="component" value="Segment"/>
</dbReference>
<dbReference type="GeneID" id="15042061"/>
<keyword evidence="2" id="KW-1185">Reference proteome</keyword>
<sequence>MKIQGGKIESEQDKFKLYQLLKEILSGDNVSYEYEIKTCEIKDHPFLSSAGTAYVLTITSKKTFLPAGEE</sequence>
<accession>M4ZS92</accession>
<proteinExistence type="predicted"/>
<organism evidence="1 2">
    <name type="scientific">Bacillus phage PM1</name>
    <dbReference type="NCBI Taxonomy" id="547228"/>
    <lineage>
        <taxon>Viruses</taxon>
        <taxon>Duplodnaviria</taxon>
        <taxon>Heunggongvirae</taxon>
        <taxon>Uroviricota</taxon>
        <taxon>Caudoviricetes</taxon>
        <taxon>Pemunavirus</taxon>
        <taxon>Pemunavirus PM1</taxon>
    </lineage>
</organism>
<dbReference type="RefSeq" id="YP_007678066.1">
    <property type="nucleotide sequence ID" value="NC_020883.1"/>
</dbReference>
<evidence type="ECO:0000313" key="1">
    <source>
        <dbReference type="EMBL" id="BAM99120.1"/>
    </source>
</evidence>
<protein>
    <submittedName>
        <fullName evidence="1">Uncharacterized protein</fullName>
    </submittedName>
</protein>
<reference evidence="1 2" key="1">
    <citation type="journal article" date="2013" name="Virus Genes">
        <title>Complete nucleotide sequence of Bacillus subtilis (natto) bacteriophage PM1, a phage associated with disruption of food production.</title>
        <authorList>
            <person name="Umene K."/>
            <person name="Shiraishi A."/>
        </authorList>
    </citation>
    <scope>NUCLEOTIDE SEQUENCE [LARGE SCALE GENOMIC DNA]</scope>
    <source>
        <strain evidence="1">PM1</strain>
    </source>
</reference>